<dbReference type="PANTHER" id="PTHR44688">
    <property type="entry name" value="DNA-BINDING TRANSCRIPTIONAL ACTIVATOR DEVR_DOSR"/>
    <property type="match status" value="1"/>
</dbReference>
<dbReference type="Gene3D" id="3.30.450.80">
    <property type="entry name" value="Transcription factor LuxR-like, autoinducer-binding domain"/>
    <property type="match status" value="1"/>
</dbReference>
<protein>
    <submittedName>
        <fullName evidence="5">LuxR family transcriptional regulator</fullName>
    </submittedName>
</protein>
<dbReference type="PANTHER" id="PTHR44688:SF16">
    <property type="entry name" value="DNA-BINDING TRANSCRIPTIONAL ACTIVATOR DEVR_DOSR"/>
    <property type="match status" value="1"/>
</dbReference>
<gene>
    <name evidence="5" type="ORF">DWE98_18250</name>
</gene>
<evidence type="ECO:0000256" key="1">
    <source>
        <dbReference type="ARBA" id="ARBA00023015"/>
    </source>
</evidence>
<dbReference type="PROSITE" id="PS50043">
    <property type="entry name" value="HTH_LUXR_2"/>
    <property type="match status" value="1"/>
</dbReference>
<keyword evidence="3" id="KW-0804">Transcription</keyword>
<dbReference type="InterPro" id="IPR016032">
    <property type="entry name" value="Sig_transdc_resp-reg_C-effctor"/>
</dbReference>
<keyword evidence="6" id="KW-1185">Reference proteome</keyword>
<keyword evidence="1" id="KW-0805">Transcription regulation</keyword>
<evidence type="ECO:0000313" key="5">
    <source>
        <dbReference type="EMBL" id="RDJ22399.1"/>
    </source>
</evidence>
<keyword evidence="2" id="KW-0238">DNA-binding</keyword>
<dbReference type="InterPro" id="IPR036388">
    <property type="entry name" value="WH-like_DNA-bd_sf"/>
</dbReference>
<organism evidence="5 6">
    <name type="scientific">Bosea caraganae</name>
    <dbReference type="NCBI Taxonomy" id="2763117"/>
    <lineage>
        <taxon>Bacteria</taxon>
        <taxon>Pseudomonadati</taxon>
        <taxon>Pseudomonadota</taxon>
        <taxon>Alphaproteobacteria</taxon>
        <taxon>Hyphomicrobiales</taxon>
        <taxon>Boseaceae</taxon>
        <taxon>Bosea</taxon>
    </lineage>
</organism>
<sequence length="239" mass="27085">MDQIMIERYAETLLACSTMSDVQHAFGIAIANDGFFTSAARAFTPRSKHQVETFFLNWPEEWKKLSIERQFVKKSPVVSEARRRHAPFTWEQLKGERLFSAEENEVWALVVEWGWTDGFVVPIHGPCGYAATIAMASKEKQLKLPPATRMRLYMLAILTHERCRSLSKFLSASPLDEALTARELECLKWVADGQTDERIGVILGISSETVRFHVDNVRGKLGVRNRAQAVAQLYLSGLL</sequence>
<evidence type="ECO:0000313" key="6">
    <source>
        <dbReference type="Proteomes" id="UP000255207"/>
    </source>
</evidence>
<comment type="caution">
    <text evidence="5">The sequence shown here is derived from an EMBL/GenBank/DDBJ whole genome shotgun (WGS) entry which is preliminary data.</text>
</comment>
<dbReference type="PRINTS" id="PR00038">
    <property type="entry name" value="HTHLUXR"/>
</dbReference>
<dbReference type="Pfam" id="PF00196">
    <property type="entry name" value="GerE"/>
    <property type="match status" value="1"/>
</dbReference>
<proteinExistence type="predicted"/>
<dbReference type="EMBL" id="QQTP01000010">
    <property type="protein sequence ID" value="RDJ22399.1"/>
    <property type="molecule type" value="Genomic_DNA"/>
</dbReference>
<dbReference type="GO" id="GO:0003677">
    <property type="term" value="F:DNA binding"/>
    <property type="evidence" value="ECO:0007669"/>
    <property type="project" value="UniProtKB-KW"/>
</dbReference>
<dbReference type="GO" id="GO:0006355">
    <property type="term" value="P:regulation of DNA-templated transcription"/>
    <property type="evidence" value="ECO:0007669"/>
    <property type="project" value="InterPro"/>
</dbReference>
<evidence type="ECO:0000256" key="2">
    <source>
        <dbReference type="ARBA" id="ARBA00023125"/>
    </source>
</evidence>
<name>A0A370L2H7_9HYPH</name>
<dbReference type="InterPro" id="IPR000792">
    <property type="entry name" value="Tscrpt_reg_LuxR_C"/>
</dbReference>
<evidence type="ECO:0000259" key="4">
    <source>
        <dbReference type="PROSITE" id="PS50043"/>
    </source>
</evidence>
<dbReference type="OrthoDB" id="9803630at2"/>
<dbReference type="RefSeq" id="WP_114830729.1">
    <property type="nucleotide sequence ID" value="NZ_QQTO01000005.1"/>
</dbReference>
<feature type="domain" description="HTH luxR-type" evidence="4">
    <location>
        <begin position="172"/>
        <end position="237"/>
    </location>
</feature>
<dbReference type="Pfam" id="PF03472">
    <property type="entry name" value="Autoind_bind"/>
    <property type="match status" value="1"/>
</dbReference>
<dbReference type="InterPro" id="IPR036693">
    <property type="entry name" value="TF_LuxR_autoind-bd_dom_sf"/>
</dbReference>
<dbReference type="SUPFAM" id="SSF75516">
    <property type="entry name" value="Pheromone-binding domain of LuxR-like quorum-sensing transcription factors"/>
    <property type="match status" value="1"/>
</dbReference>
<dbReference type="Gene3D" id="1.10.10.10">
    <property type="entry name" value="Winged helix-like DNA-binding domain superfamily/Winged helix DNA-binding domain"/>
    <property type="match status" value="1"/>
</dbReference>
<dbReference type="CDD" id="cd06170">
    <property type="entry name" value="LuxR_C_like"/>
    <property type="match status" value="1"/>
</dbReference>
<reference evidence="6" key="1">
    <citation type="submission" date="2018-07" db="EMBL/GenBank/DDBJ databases">
        <authorList>
            <person name="Safronova V.I."/>
            <person name="Chirak E.R."/>
            <person name="Sazanova A.L."/>
        </authorList>
    </citation>
    <scope>NUCLEOTIDE SEQUENCE [LARGE SCALE GENOMIC DNA]</scope>
    <source>
        <strain evidence="6">RCAM04685</strain>
    </source>
</reference>
<dbReference type="Proteomes" id="UP000255207">
    <property type="component" value="Unassembled WGS sequence"/>
</dbReference>
<dbReference type="InterPro" id="IPR005143">
    <property type="entry name" value="TF_LuxR_autoind-bd_dom"/>
</dbReference>
<evidence type="ECO:0000256" key="3">
    <source>
        <dbReference type="ARBA" id="ARBA00023163"/>
    </source>
</evidence>
<dbReference type="SMART" id="SM00421">
    <property type="entry name" value="HTH_LUXR"/>
    <property type="match status" value="1"/>
</dbReference>
<dbReference type="SUPFAM" id="SSF46894">
    <property type="entry name" value="C-terminal effector domain of the bipartite response regulators"/>
    <property type="match status" value="1"/>
</dbReference>
<dbReference type="AlphaFoldDB" id="A0A370L2H7"/>
<accession>A0A370L2H7</accession>